<reference evidence="2" key="1">
    <citation type="submission" date="2013-10" db="EMBL/GenBank/DDBJ databases">
        <title>Draft genome sequence of Lactobacillus fermentum NB-22.</title>
        <authorList>
            <person name="Chaplin A.V."/>
            <person name="Shkoporov A.N."/>
            <person name="Khokhlova E.V."/>
            <person name="Efimov B.A."/>
            <person name="Kafarskaia L.I."/>
        </authorList>
    </citation>
    <scope>NUCLEOTIDE SEQUENCE [LARGE SCALE GENOMIC DNA]</scope>
    <source>
        <strain evidence="2">NB-22</strain>
    </source>
</reference>
<sequence>MPKMDLTAKYQAINQRGTELLLAGGDIDPWLSDRAADRRRGLSLIFTLPAHVSRNISFALGKLREVEPGQYYYPAQDMHVTVIDLIRATPDFALTPEEEAAYVSAVKLAVEGGHPFEVAFRGLVASGSAVMAAGFYQPGLADLRQAVRHHLGVHKLQLKERYQQTTAHVTVVRQQAPLIDPHQDLATLATLANLNFGTLVVDQVELVVHDWYNSRKRVLAKLSL</sequence>
<name>A0A829LXS7_LIMFE</name>
<proteinExistence type="predicted"/>
<organism evidence="1 2">
    <name type="scientific">Limosilactobacillus fermentum NB-22</name>
    <dbReference type="NCBI Taxonomy" id="1408443"/>
    <lineage>
        <taxon>Bacteria</taxon>
        <taxon>Bacillati</taxon>
        <taxon>Bacillota</taxon>
        <taxon>Bacilli</taxon>
        <taxon>Lactobacillales</taxon>
        <taxon>Lactobacillaceae</taxon>
        <taxon>Limosilactobacillus</taxon>
    </lineage>
</organism>
<dbReference type="Gene3D" id="3.90.1140.10">
    <property type="entry name" value="Cyclic phosphodiesterase"/>
    <property type="match status" value="1"/>
</dbReference>
<accession>A0A829LXS7</accession>
<dbReference type="AlphaFoldDB" id="A0A829LXS7"/>
<comment type="caution">
    <text evidence="1">The sequence shown here is derived from an EMBL/GenBank/DDBJ whole genome shotgun (WGS) entry which is preliminary data.</text>
</comment>
<dbReference type="InterPro" id="IPR009097">
    <property type="entry name" value="Cyclic_Pdiesterase"/>
</dbReference>
<evidence type="ECO:0000313" key="2">
    <source>
        <dbReference type="Proteomes" id="UP000018412"/>
    </source>
</evidence>
<gene>
    <name evidence="1" type="ORF">NB22_05615</name>
</gene>
<evidence type="ECO:0000313" key="1">
    <source>
        <dbReference type="EMBL" id="ESS01327.1"/>
    </source>
</evidence>
<dbReference type="SUPFAM" id="SSF55144">
    <property type="entry name" value="LigT-like"/>
    <property type="match status" value="1"/>
</dbReference>
<evidence type="ECO:0008006" key="3">
    <source>
        <dbReference type="Google" id="ProtNLM"/>
    </source>
</evidence>
<reference evidence="1 2" key="2">
    <citation type="journal article" date="2015" name="Genome Announc.">
        <title>Draft Genome Sequence of Lactobacillus fermentum NB-22.</title>
        <authorList>
            <person name="Chaplin A.V."/>
            <person name="Shkoporov A.N."/>
            <person name="Efimov B.A."/>
            <person name="Pikina A.P."/>
            <person name="Borisova O.Y."/>
            <person name="Gladko I.A."/>
            <person name="Postnikova E.A."/>
            <person name="Lordkipanidze A.E."/>
            <person name="Kafarskaia L.I."/>
        </authorList>
    </citation>
    <scope>NUCLEOTIDE SEQUENCE [LARGE SCALE GENOMIC DNA]</scope>
    <source>
        <strain evidence="1 2">NB-22</strain>
    </source>
</reference>
<dbReference type="EMBL" id="AYHA01000104">
    <property type="protein sequence ID" value="ESS01327.1"/>
    <property type="molecule type" value="Genomic_DNA"/>
</dbReference>
<protein>
    <recommendedName>
        <fullName evidence="3">2'-5' RNA ligase family protein</fullName>
    </recommendedName>
</protein>
<dbReference type="Proteomes" id="UP000018412">
    <property type="component" value="Unassembled WGS sequence"/>
</dbReference>